<evidence type="ECO:0000256" key="1">
    <source>
        <dbReference type="ARBA" id="ARBA00022649"/>
    </source>
</evidence>
<dbReference type="GO" id="GO:0016757">
    <property type="term" value="F:glycosyltransferase activity"/>
    <property type="evidence" value="ECO:0007669"/>
    <property type="project" value="UniProtKB-UniRule"/>
</dbReference>
<keyword evidence="5 6" id="KW-0238">DNA-binding</keyword>
<dbReference type="EMBL" id="QKOX01000007">
    <property type="protein sequence ID" value="RWT23789.1"/>
    <property type="molecule type" value="Genomic_DNA"/>
</dbReference>
<comment type="similarity">
    <text evidence="6">Belongs to the DarT ADP-ribosyltransferase family.</text>
</comment>
<reference evidence="8 9" key="1">
    <citation type="submission" date="2018-06" db="EMBL/GenBank/DDBJ databases">
        <title>Carbapenemase-producing Enterobacteriaceae present in wastewater treatment plant effluent and nearby surface waters in the US.</title>
        <authorList>
            <person name="Mathys D.A."/>
            <person name="Mollenkopf D.F."/>
            <person name="Feicht S.M."/>
            <person name="Adams R.J."/>
            <person name="Albers A.L."/>
            <person name="Stuever D.M."/>
            <person name="Daniels J.B."/>
            <person name="Wittum T.E."/>
        </authorList>
    </citation>
    <scope>NUCLEOTIDE SEQUENCE [LARGE SCALE GENOMIC DNA]</scope>
    <source>
        <strain evidence="8 9">GEO_47_Down_B</strain>
    </source>
</reference>
<dbReference type="GO" id="GO:0016779">
    <property type="term" value="F:nucleotidyltransferase activity"/>
    <property type="evidence" value="ECO:0007669"/>
    <property type="project" value="UniProtKB-UniRule"/>
</dbReference>
<keyword evidence="3 6" id="KW-0808">Transferase</keyword>
<dbReference type="GO" id="GO:0003677">
    <property type="term" value="F:DNA binding"/>
    <property type="evidence" value="ECO:0007669"/>
    <property type="project" value="UniProtKB-UniRule"/>
</dbReference>
<evidence type="ECO:0000256" key="6">
    <source>
        <dbReference type="PROSITE-ProRule" id="PRU01362"/>
    </source>
</evidence>
<sequence>MWTVIGIFFVLVVIGNLIKKKETPPTKTGSRVAEPLVDVEKRKACTRQVDPLKPLTKPRMLLGDIPTDDKAPLPLMVDVNNTAPGITMAEALNLIMHIDGFKEYMLTRYAITGLTHLAPAYMSDVHDDFMRLIANKPFYAIQQFNWARVIDFSSTRRRNISSLYHFSHLSNLRSIFKSGIISRQRLEEGGHSFHYNDELRLEGVRDAISLSLGEVNKKMLYKYSNGLRDRDWVILKIKKELISGPTQPSFDHRALLKRAIFCHRNAASSSVRAISVEQRQKHQAFQAMFCGDNHEDSGDRPYDIQAEILYSGEIPAWFISDVVFYSADKIPPWLRDYAVNIVVDPSHFSFR</sequence>
<evidence type="ECO:0000256" key="3">
    <source>
        <dbReference type="ARBA" id="ARBA00022679"/>
    </source>
</evidence>
<feature type="binding site" evidence="6">
    <location>
        <begin position="165"/>
        <end position="167"/>
    </location>
    <ligand>
        <name>NAD(+)</name>
        <dbReference type="ChEBI" id="CHEBI:57540"/>
    </ligand>
</feature>
<proteinExistence type="inferred from homology"/>
<evidence type="ECO:0000256" key="4">
    <source>
        <dbReference type="ARBA" id="ARBA00022695"/>
    </source>
</evidence>
<evidence type="ECO:0000256" key="5">
    <source>
        <dbReference type="ARBA" id="ARBA00023125"/>
    </source>
</evidence>
<dbReference type="PROSITE" id="PS52018">
    <property type="entry name" value="DART"/>
    <property type="match status" value="1"/>
</dbReference>
<evidence type="ECO:0000313" key="8">
    <source>
        <dbReference type="EMBL" id="RWT23789.1"/>
    </source>
</evidence>
<comment type="caution">
    <text evidence="6">Lacks conserved residue(s) required for the propagation of feature annotation.</text>
</comment>
<dbReference type="AlphaFoldDB" id="A0A443VQ90"/>
<keyword evidence="2 6" id="KW-0328">Glycosyltransferase</keyword>
<dbReference type="InterPro" id="IPR029494">
    <property type="entry name" value="DarT"/>
</dbReference>
<feature type="active site" evidence="6">
    <location>
        <position position="307"/>
    </location>
</feature>
<comment type="catalytic activity">
    <reaction evidence="6">
        <text>a thymidine in DNA + NAD(+) = an N-(ADP-alpha-D-ribosyl)-thymidine in DNA + nicotinamide + H(+)</text>
        <dbReference type="Rhea" id="RHEA:71651"/>
        <dbReference type="Rhea" id="RHEA-COMP:13556"/>
        <dbReference type="Rhea" id="RHEA-COMP:18051"/>
        <dbReference type="ChEBI" id="CHEBI:15378"/>
        <dbReference type="ChEBI" id="CHEBI:17154"/>
        <dbReference type="ChEBI" id="CHEBI:57540"/>
        <dbReference type="ChEBI" id="CHEBI:137386"/>
        <dbReference type="ChEBI" id="CHEBI:191199"/>
    </reaction>
</comment>
<dbReference type="Pfam" id="PF14487">
    <property type="entry name" value="DarT"/>
    <property type="match status" value="1"/>
</dbReference>
<dbReference type="RefSeq" id="WP_064793883.1">
    <property type="nucleotide sequence ID" value="NZ_BIJB01000008.1"/>
</dbReference>
<evidence type="ECO:0000259" key="7">
    <source>
        <dbReference type="PROSITE" id="PS52018"/>
    </source>
</evidence>
<protein>
    <submittedName>
        <fullName evidence="8">DUF4433 domain-containing protein</fullName>
    </submittedName>
</protein>
<name>A0A443VQ90_RAOPL</name>
<evidence type="ECO:0000313" key="9">
    <source>
        <dbReference type="Proteomes" id="UP000288843"/>
    </source>
</evidence>
<gene>
    <name evidence="8" type="ORF">DN603_09025</name>
</gene>
<evidence type="ECO:0000256" key="2">
    <source>
        <dbReference type="ARBA" id="ARBA00022676"/>
    </source>
</evidence>
<organism evidence="8 9">
    <name type="scientific">Raoultella planticola</name>
    <name type="common">Klebsiella planticola</name>
    <dbReference type="NCBI Taxonomy" id="575"/>
    <lineage>
        <taxon>Bacteria</taxon>
        <taxon>Pseudomonadati</taxon>
        <taxon>Pseudomonadota</taxon>
        <taxon>Gammaproteobacteria</taxon>
        <taxon>Enterobacterales</taxon>
        <taxon>Enterobacteriaceae</taxon>
        <taxon>Klebsiella/Raoultella group</taxon>
        <taxon>Raoultella</taxon>
    </lineage>
</organism>
<dbReference type="Proteomes" id="UP000288843">
    <property type="component" value="Unassembled WGS sequence"/>
</dbReference>
<keyword evidence="4 6" id="KW-0548">Nucleotidyltransferase</keyword>
<accession>A0A443VQ90</accession>
<feature type="binding site" evidence="6">
    <location>
        <position position="200"/>
    </location>
    <ligand>
        <name>NAD(+)</name>
        <dbReference type="ChEBI" id="CHEBI:57540"/>
    </ligand>
</feature>
<feature type="domain" description="DarT" evidence="7">
    <location>
        <begin position="161"/>
        <end position="351"/>
    </location>
</feature>
<keyword evidence="1 6" id="KW-1277">Toxin-antitoxin system</keyword>
<feature type="active site" description="Proton acceptor" evidence="6">
    <location>
        <position position="200"/>
    </location>
</feature>
<comment type="caution">
    <text evidence="8">The sequence shown here is derived from an EMBL/GenBank/DDBJ whole genome shotgun (WGS) entry which is preliminary data.</text>
</comment>